<feature type="coiled-coil region" evidence="3">
    <location>
        <begin position="27"/>
        <end position="54"/>
    </location>
</feature>
<keyword evidence="3" id="KW-0175">Coiled coil</keyword>
<dbReference type="AlphaFoldDB" id="A0A6H2GTV9"/>
<keyword evidence="6" id="KW-1185">Reference proteome</keyword>
<keyword evidence="1" id="KW-0808">Transferase</keyword>
<dbReference type="Proteomes" id="UP000502136">
    <property type="component" value="Chromosome"/>
</dbReference>
<reference evidence="5 6" key="1">
    <citation type="submission" date="2020-04" db="EMBL/GenBank/DDBJ databases">
        <title>Novel Paenibacillus strain UniB2 isolated from commercial digestive syrup.</title>
        <authorList>
            <person name="Thorat V."/>
            <person name="Kirdat K."/>
            <person name="Tiwarekar B."/>
            <person name="Yadav A."/>
        </authorList>
    </citation>
    <scope>NUCLEOTIDE SEQUENCE [LARGE SCALE GENOMIC DNA]</scope>
    <source>
        <strain evidence="5 6">UniB2</strain>
    </source>
</reference>
<protein>
    <submittedName>
        <fullName evidence="5">Polyphosphate kinase 2 family protein</fullName>
    </submittedName>
</protein>
<proteinExistence type="predicted"/>
<feature type="domain" description="Polyphosphate kinase-2-related" evidence="4">
    <location>
        <begin position="29"/>
        <end position="250"/>
    </location>
</feature>
<accession>A0A6H2GTV9</accession>
<dbReference type="SUPFAM" id="SSF52540">
    <property type="entry name" value="P-loop containing nucleoside triphosphate hydrolases"/>
    <property type="match status" value="1"/>
</dbReference>
<evidence type="ECO:0000256" key="3">
    <source>
        <dbReference type="SAM" id="Coils"/>
    </source>
</evidence>
<dbReference type="InterPro" id="IPR022300">
    <property type="entry name" value="PPK2-rel_1"/>
</dbReference>
<dbReference type="Gene3D" id="3.40.50.300">
    <property type="entry name" value="P-loop containing nucleotide triphosphate hydrolases"/>
    <property type="match status" value="1"/>
</dbReference>
<dbReference type="RefSeq" id="WP_168906265.1">
    <property type="nucleotide sequence ID" value="NZ_CP051428.1"/>
</dbReference>
<dbReference type="KEGG" id="palr:HGI30_02585"/>
<evidence type="ECO:0000256" key="1">
    <source>
        <dbReference type="ARBA" id="ARBA00022679"/>
    </source>
</evidence>
<evidence type="ECO:0000259" key="4">
    <source>
        <dbReference type="Pfam" id="PF03976"/>
    </source>
</evidence>
<dbReference type="Pfam" id="PF03976">
    <property type="entry name" value="PPK2"/>
    <property type="match status" value="1"/>
</dbReference>
<name>A0A6H2GTV9_9BACL</name>
<dbReference type="PANTHER" id="PTHR34383">
    <property type="entry name" value="POLYPHOSPHATE:AMP PHOSPHOTRANSFERASE-RELATED"/>
    <property type="match status" value="1"/>
</dbReference>
<dbReference type="PIRSF" id="PIRSF028756">
    <property type="entry name" value="PPK2_prd"/>
    <property type="match status" value="1"/>
</dbReference>
<evidence type="ECO:0000256" key="2">
    <source>
        <dbReference type="ARBA" id="ARBA00022777"/>
    </source>
</evidence>
<evidence type="ECO:0000313" key="5">
    <source>
        <dbReference type="EMBL" id="QJC50588.1"/>
    </source>
</evidence>
<dbReference type="EMBL" id="CP051428">
    <property type="protein sequence ID" value="QJC50588.1"/>
    <property type="molecule type" value="Genomic_DNA"/>
</dbReference>
<keyword evidence="2 5" id="KW-0418">Kinase</keyword>
<dbReference type="GO" id="GO:0006797">
    <property type="term" value="P:polyphosphate metabolic process"/>
    <property type="evidence" value="ECO:0007669"/>
    <property type="project" value="InterPro"/>
</dbReference>
<organism evidence="5 6">
    <name type="scientific">Paenibacillus albicereus</name>
    <dbReference type="NCBI Taxonomy" id="2726185"/>
    <lineage>
        <taxon>Bacteria</taxon>
        <taxon>Bacillati</taxon>
        <taxon>Bacillota</taxon>
        <taxon>Bacilli</taxon>
        <taxon>Bacillales</taxon>
        <taxon>Paenibacillaceae</taxon>
        <taxon>Paenibacillus</taxon>
    </lineage>
</organism>
<gene>
    <name evidence="5" type="ORF">HGI30_02585</name>
</gene>
<dbReference type="InterPro" id="IPR027417">
    <property type="entry name" value="P-loop_NTPase"/>
</dbReference>
<dbReference type="GO" id="GO:0008976">
    <property type="term" value="F:polyphosphate kinase activity"/>
    <property type="evidence" value="ECO:0007669"/>
    <property type="project" value="InterPro"/>
</dbReference>
<dbReference type="InterPro" id="IPR016898">
    <property type="entry name" value="Polyphosphate_phosphotransfera"/>
</dbReference>
<evidence type="ECO:0000313" key="6">
    <source>
        <dbReference type="Proteomes" id="UP000502136"/>
    </source>
</evidence>
<dbReference type="PANTHER" id="PTHR34383:SF3">
    <property type="entry name" value="POLYPHOSPHATE:AMP PHOSPHOTRANSFERASE"/>
    <property type="match status" value="1"/>
</dbReference>
<dbReference type="NCBIfam" id="TIGR03709">
    <property type="entry name" value="PPK2_rel_1"/>
    <property type="match status" value="1"/>
</dbReference>
<sequence length="278" mass="32894">MNLNRYRIGAGAKLKLKAFDPADTNGIEDKKQIEDEQKELLERLEEQQERLFASRSHGMLIVFQGMDCSGKDGVIKKVFRGIDPGGFRAHSFKKPTEEEAQHDFLWRTHRSVPARGQMAAFNRSYYEEALITRVHGTIDDKEARRRLKSIRHFEDMLESQRIRVLKFFLHISPEFQLEKIRDRMENPEKWWKFDPSDLEERKHWKAYQDAYEDAIRRTATDASPWHVVPADNRWFRNYAVLRTLVEELEKLELSYPQPRRDVAVRMEELKEGGSSEKS</sequence>
<dbReference type="InterPro" id="IPR022488">
    <property type="entry name" value="PPK2-related"/>
</dbReference>